<accession>A0ABU4VQ46</accession>
<evidence type="ECO:0000256" key="1">
    <source>
        <dbReference type="SAM" id="MobiDB-lite"/>
    </source>
</evidence>
<dbReference type="Pfam" id="PF01593">
    <property type="entry name" value="Amino_oxidase"/>
    <property type="match status" value="1"/>
</dbReference>
<dbReference type="NCBIfam" id="NF005548">
    <property type="entry name" value="PRK07208.1-4"/>
    <property type="match status" value="1"/>
</dbReference>
<dbReference type="PRINTS" id="PR00419">
    <property type="entry name" value="ADXRDTASE"/>
</dbReference>
<dbReference type="SUPFAM" id="SSF51905">
    <property type="entry name" value="FAD/NAD(P)-binding domain"/>
    <property type="match status" value="1"/>
</dbReference>
<feature type="region of interest" description="Disordered" evidence="1">
    <location>
        <begin position="475"/>
        <end position="513"/>
    </location>
</feature>
<evidence type="ECO:0000259" key="2">
    <source>
        <dbReference type="Pfam" id="PF01593"/>
    </source>
</evidence>
<dbReference type="NCBIfam" id="NF005546">
    <property type="entry name" value="PRK07208.1-2"/>
    <property type="match status" value="1"/>
</dbReference>
<organism evidence="3 4">
    <name type="scientific">Patulibacter brassicae</name>
    <dbReference type="NCBI Taxonomy" id="1705717"/>
    <lineage>
        <taxon>Bacteria</taxon>
        <taxon>Bacillati</taxon>
        <taxon>Actinomycetota</taxon>
        <taxon>Thermoleophilia</taxon>
        <taxon>Solirubrobacterales</taxon>
        <taxon>Patulibacteraceae</taxon>
        <taxon>Patulibacter</taxon>
    </lineage>
</organism>
<dbReference type="NCBIfam" id="NF005547">
    <property type="entry name" value="PRK07208.1-3"/>
    <property type="match status" value="1"/>
</dbReference>
<dbReference type="PANTHER" id="PTHR21197:SF0">
    <property type="entry name" value="UDP-GALACTOPYRANOSE MUTASE"/>
    <property type="match status" value="1"/>
</dbReference>
<dbReference type="EMBL" id="JAXAVX010000010">
    <property type="protein sequence ID" value="MDX8153046.1"/>
    <property type="molecule type" value="Genomic_DNA"/>
</dbReference>
<evidence type="ECO:0000313" key="4">
    <source>
        <dbReference type="Proteomes" id="UP001277761"/>
    </source>
</evidence>
<keyword evidence="4" id="KW-1185">Reference proteome</keyword>
<reference evidence="3 4" key="1">
    <citation type="submission" date="2023-11" db="EMBL/GenBank/DDBJ databases">
        <authorList>
            <person name="Xu M."/>
            <person name="Jiang T."/>
        </authorList>
    </citation>
    <scope>NUCLEOTIDE SEQUENCE [LARGE SCALE GENOMIC DNA]</scope>
    <source>
        <strain evidence="3 4">SD</strain>
    </source>
</reference>
<dbReference type="Gene3D" id="3.50.50.60">
    <property type="entry name" value="FAD/NAD(P)-binding domain"/>
    <property type="match status" value="1"/>
</dbReference>
<dbReference type="InterPro" id="IPR002937">
    <property type="entry name" value="Amino_oxidase"/>
</dbReference>
<dbReference type="NCBIfam" id="NF005545">
    <property type="entry name" value="PRK07208.1-1"/>
    <property type="match status" value="1"/>
</dbReference>
<dbReference type="Proteomes" id="UP001277761">
    <property type="component" value="Unassembled WGS sequence"/>
</dbReference>
<sequence>MHGTPQNDPTGPEGRTLVLGGGPAGLTAGYLLAKRDADVVVYEAGDQVGGIAMTVERDGYRFDLGGHRFFTKVKEVENLWYEIMGDEFLRRPRMSRIYWNRKFLAYPLEGMDVIKKLGPIELTRAGFSYLWAVAKKPFRRKPETTLEEWVSNRFGKRLYQLFFKTYTEKVWGRPCDELSADWAAQRIKGLSFWTAAKEAFFPSKNGDIKTLITEFDYPRYGPGQMWEKMTGAIAERGGEIAMETPVERLRLEGNRITAVTAGGETVTEFDQIISSLPLRNLLRMTDGAPEEVKRAAEGLEYRDFLTVSLVIDGEDLFPDNWIYIHEPGVTVGRIQNFRSWSPWMVPDESKACVGMEYFCFKGDELWDAPDEELVALATRELEQIGLAKAGQVEKGYVVRVPKAYPVYDDSYKENVKVIADWLATVENLQQVGRNGLHRYNNSDHSMLTAMRAVDNVFGAEHDLWAVNADAVYLEEGEEESNPYPYRAGATPAGESQRHDDVAVRTGEGVSSGD</sequence>
<comment type="caution">
    <text evidence="3">The sequence shown here is derived from an EMBL/GenBank/DDBJ whole genome shotgun (WGS) entry which is preliminary data.</text>
</comment>
<dbReference type="InterPro" id="IPR036188">
    <property type="entry name" value="FAD/NAD-bd_sf"/>
</dbReference>
<protein>
    <submittedName>
        <fullName evidence="3">NAD(P)/FAD-dependent oxidoreductase</fullName>
    </submittedName>
</protein>
<evidence type="ECO:0000313" key="3">
    <source>
        <dbReference type="EMBL" id="MDX8153046.1"/>
    </source>
</evidence>
<gene>
    <name evidence="3" type="ORF">SK069_15715</name>
</gene>
<feature type="domain" description="Amine oxidase" evidence="2">
    <location>
        <begin position="24"/>
        <end position="402"/>
    </location>
</feature>
<name>A0ABU4VQ46_9ACTN</name>
<proteinExistence type="predicted"/>
<dbReference type="PANTHER" id="PTHR21197">
    <property type="entry name" value="UDP-GALACTOPYRANOSE MUTASE"/>
    <property type="match status" value="1"/>
</dbReference>
<dbReference type="RefSeq" id="WP_319955198.1">
    <property type="nucleotide sequence ID" value="NZ_JAXAVX010000010.1"/>
</dbReference>